<feature type="compositionally biased region" description="Low complexity" evidence="1">
    <location>
        <begin position="60"/>
        <end position="80"/>
    </location>
</feature>
<feature type="compositionally biased region" description="Pro residues" evidence="1">
    <location>
        <begin position="160"/>
        <end position="177"/>
    </location>
</feature>
<name>A0A9P3LML3_9APHY</name>
<evidence type="ECO:0000313" key="3">
    <source>
        <dbReference type="Proteomes" id="UP000703269"/>
    </source>
</evidence>
<comment type="caution">
    <text evidence="2">The sequence shown here is derived from an EMBL/GenBank/DDBJ whole genome shotgun (WGS) entry which is preliminary data.</text>
</comment>
<evidence type="ECO:0000256" key="1">
    <source>
        <dbReference type="SAM" id="MobiDB-lite"/>
    </source>
</evidence>
<dbReference type="Proteomes" id="UP000703269">
    <property type="component" value="Unassembled WGS sequence"/>
</dbReference>
<feature type="compositionally biased region" description="Basic and acidic residues" evidence="1">
    <location>
        <begin position="7"/>
        <end position="18"/>
    </location>
</feature>
<feature type="region of interest" description="Disordered" evidence="1">
    <location>
        <begin position="1"/>
        <end position="80"/>
    </location>
</feature>
<organism evidence="2 3">
    <name type="scientific">Phanerochaete sordida</name>
    <dbReference type="NCBI Taxonomy" id="48140"/>
    <lineage>
        <taxon>Eukaryota</taxon>
        <taxon>Fungi</taxon>
        <taxon>Dikarya</taxon>
        <taxon>Basidiomycota</taxon>
        <taxon>Agaricomycotina</taxon>
        <taxon>Agaricomycetes</taxon>
        <taxon>Polyporales</taxon>
        <taxon>Phanerochaetaceae</taxon>
        <taxon>Phanerochaete</taxon>
    </lineage>
</organism>
<reference evidence="2 3" key="1">
    <citation type="submission" date="2021-08" db="EMBL/GenBank/DDBJ databases">
        <title>Draft Genome Sequence of Phanerochaete sordida strain YK-624.</title>
        <authorList>
            <person name="Mori T."/>
            <person name="Dohra H."/>
            <person name="Suzuki T."/>
            <person name="Kawagishi H."/>
            <person name="Hirai H."/>
        </authorList>
    </citation>
    <scope>NUCLEOTIDE SEQUENCE [LARGE SCALE GENOMIC DNA]</scope>
    <source>
        <strain evidence="2 3">YK-624</strain>
    </source>
</reference>
<protein>
    <submittedName>
        <fullName evidence="2">Uncharacterized protein</fullName>
    </submittedName>
</protein>
<evidence type="ECO:0000313" key="2">
    <source>
        <dbReference type="EMBL" id="GJE99819.1"/>
    </source>
</evidence>
<gene>
    <name evidence="2" type="ORF">PsYK624_160910</name>
</gene>
<accession>A0A9P3LML3</accession>
<keyword evidence="3" id="KW-1185">Reference proteome</keyword>
<sequence>MPDADDMERQRGPYDGTKEPNISEDDIDQSNHSTIGVIHIEQEEDDTYDVLIGSADWREASSSTHSTGPHSSSPATSVASLATSVPRAAAASYATPTYYPSPSHFAQAPAPPTYAHSPQEPAGSPAQLTGFYPFHAPDSPPPSAPPSIASRTLRELHIPTLPPRELPGTPLVPPSPLSPTRLSSSSRLTSSRLRTSRRAALTIEAITLPGSPAAAQ</sequence>
<dbReference type="AlphaFoldDB" id="A0A9P3LML3"/>
<dbReference type="EMBL" id="BPQB01000121">
    <property type="protein sequence ID" value="GJE99819.1"/>
    <property type="molecule type" value="Genomic_DNA"/>
</dbReference>
<feature type="compositionally biased region" description="Low complexity" evidence="1">
    <location>
        <begin position="178"/>
        <end position="193"/>
    </location>
</feature>
<proteinExistence type="predicted"/>
<feature type="region of interest" description="Disordered" evidence="1">
    <location>
        <begin position="95"/>
        <end position="195"/>
    </location>
</feature>